<feature type="compositionally biased region" description="Basic and acidic residues" evidence="1">
    <location>
        <begin position="55"/>
        <end position="90"/>
    </location>
</feature>
<protein>
    <submittedName>
        <fullName evidence="3">Uncharacterized protein</fullName>
    </submittedName>
</protein>
<accession>A0ABU6NA46</accession>
<comment type="caution">
    <text evidence="3">The sequence shown here is derived from an EMBL/GenBank/DDBJ whole genome shotgun (WGS) entry which is preliminary data.</text>
</comment>
<keyword evidence="2" id="KW-1133">Transmembrane helix</keyword>
<proteinExistence type="predicted"/>
<dbReference type="RefSeq" id="WP_327968113.1">
    <property type="nucleotide sequence ID" value="NZ_JARMQG010000138.1"/>
</dbReference>
<feature type="region of interest" description="Disordered" evidence="1">
    <location>
        <begin position="47"/>
        <end position="90"/>
    </location>
</feature>
<feature type="transmembrane region" description="Helical" evidence="2">
    <location>
        <begin position="7"/>
        <end position="25"/>
    </location>
</feature>
<dbReference type="EMBL" id="JARMQG010000138">
    <property type="protein sequence ID" value="MED3563086.1"/>
    <property type="molecule type" value="Genomic_DNA"/>
</dbReference>
<evidence type="ECO:0000313" key="3">
    <source>
        <dbReference type="EMBL" id="MED3563086.1"/>
    </source>
</evidence>
<dbReference type="Proteomes" id="UP001330749">
    <property type="component" value="Unassembled WGS sequence"/>
</dbReference>
<evidence type="ECO:0000256" key="1">
    <source>
        <dbReference type="SAM" id="MobiDB-lite"/>
    </source>
</evidence>
<keyword evidence="2" id="KW-0812">Transmembrane</keyword>
<evidence type="ECO:0000256" key="2">
    <source>
        <dbReference type="SAM" id="Phobius"/>
    </source>
</evidence>
<evidence type="ECO:0000313" key="4">
    <source>
        <dbReference type="Proteomes" id="UP001330749"/>
    </source>
</evidence>
<sequence>MALKTLRVLLKVISGLFFLDGIYLIVTGQKFPGIVAIIVAFLFFPSSGAGKQGAKSRDYKDKDISYERESSSEGHYSDGDRGSDKDIEDS</sequence>
<feature type="transmembrane region" description="Helical" evidence="2">
    <location>
        <begin position="31"/>
        <end position="50"/>
    </location>
</feature>
<keyword evidence="4" id="KW-1185">Reference proteome</keyword>
<gene>
    <name evidence="3" type="ORF">P4447_11590</name>
</gene>
<reference evidence="3 4" key="1">
    <citation type="submission" date="2023-03" db="EMBL/GenBank/DDBJ databases">
        <title>Bacillus Genome Sequencing.</title>
        <authorList>
            <person name="Dunlap C."/>
        </authorList>
    </citation>
    <scope>NUCLEOTIDE SEQUENCE [LARGE SCALE GENOMIC DNA]</scope>
    <source>
        <strain evidence="3 4">B-14544</strain>
    </source>
</reference>
<keyword evidence="2" id="KW-0472">Membrane</keyword>
<organism evidence="3 4">
    <name type="scientific">Bacillus xiapuensis</name>
    <dbReference type="NCBI Taxonomy" id="2014075"/>
    <lineage>
        <taxon>Bacteria</taxon>
        <taxon>Bacillati</taxon>
        <taxon>Bacillota</taxon>
        <taxon>Bacilli</taxon>
        <taxon>Bacillales</taxon>
        <taxon>Bacillaceae</taxon>
        <taxon>Bacillus</taxon>
    </lineage>
</organism>
<name>A0ABU6NA46_9BACI</name>